<name>A0A8H6JSE8_9PEZI</name>
<dbReference type="Proteomes" id="UP000652219">
    <property type="component" value="Unassembled WGS sequence"/>
</dbReference>
<proteinExistence type="predicted"/>
<keyword evidence="2" id="KW-1185">Reference proteome</keyword>
<comment type="caution">
    <text evidence="1">The sequence shown here is derived from an EMBL/GenBank/DDBJ whole genome shotgun (WGS) entry which is preliminary data.</text>
</comment>
<dbReference type="EMBL" id="WIGN01000018">
    <property type="protein sequence ID" value="KAF6817950.1"/>
    <property type="molecule type" value="Genomic_DNA"/>
</dbReference>
<gene>
    <name evidence="1" type="ORF">CSOJ01_02087</name>
</gene>
<organism evidence="1 2">
    <name type="scientific">Colletotrichum sojae</name>
    <dbReference type="NCBI Taxonomy" id="2175907"/>
    <lineage>
        <taxon>Eukaryota</taxon>
        <taxon>Fungi</taxon>
        <taxon>Dikarya</taxon>
        <taxon>Ascomycota</taxon>
        <taxon>Pezizomycotina</taxon>
        <taxon>Sordariomycetes</taxon>
        <taxon>Hypocreomycetidae</taxon>
        <taxon>Glomerellales</taxon>
        <taxon>Glomerellaceae</taxon>
        <taxon>Colletotrichum</taxon>
        <taxon>Colletotrichum orchidearum species complex</taxon>
    </lineage>
</organism>
<accession>A0A8H6JSE8</accession>
<evidence type="ECO:0000313" key="2">
    <source>
        <dbReference type="Proteomes" id="UP000652219"/>
    </source>
</evidence>
<protein>
    <submittedName>
        <fullName evidence="1">Uncharacterized protein</fullName>
    </submittedName>
</protein>
<sequence length="97" mass="10958">MTQRGCAGDPPHLWRKLSQKVNGLSGRQRREWREIAMWLVLLPPAVNAVIDLTLVHQLPPWRQLEPALTPPQARHCGALRHAALISNNLSTDSKSRK</sequence>
<evidence type="ECO:0000313" key="1">
    <source>
        <dbReference type="EMBL" id="KAF6817950.1"/>
    </source>
</evidence>
<reference evidence="1 2" key="1">
    <citation type="journal article" date="2020" name="Phytopathology">
        <title>Genome Sequence Resources of Colletotrichum truncatum, C. plurivorum, C. musicola, and C. sojae: Four Species Pathogenic to Soybean (Glycine max).</title>
        <authorList>
            <person name="Rogerio F."/>
            <person name="Boufleur T.R."/>
            <person name="Ciampi-Guillardi M."/>
            <person name="Sukno S.A."/>
            <person name="Thon M.R."/>
            <person name="Massola Junior N.S."/>
            <person name="Baroncelli R."/>
        </authorList>
    </citation>
    <scope>NUCLEOTIDE SEQUENCE [LARGE SCALE GENOMIC DNA]</scope>
    <source>
        <strain evidence="1 2">LFN0009</strain>
    </source>
</reference>
<dbReference type="AlphaFoldDB" id="A0A8H6JSE8"/>